<dbReference type="InterPro" id="IPR029063">
    <property type="entry name" value="SAM-dependent_MTases_sf"/>
</dbReference>
<evidence type="ECO:0000313" key="2">
    <source>
        <dbReference type="EMBL" id="KAF2662684.1"/>
    </source>
</evidence>
<evidence type="ECO:0000313" key="3">
    <source>
        <dbReference type="Proteomes" id="UP000799324"/>
    </source>
</evidence>
<feature type="region of interest" description="Disordered" evidence="1">
    <location>
        <begin position="145"/>
        <end position="168"/>
    </location>
</feature>
<evidence type="ECO:0000256" key="1">
    <source>
        <dbReference type="SAM" id="MobiDB-lite"/>
    </source>
</evidence>
<dbReference type="Gene3D" id="3.40.50.150">
    <property type="entry name" value="Vaccinia Virus protein VP39"/>
    <property type="match status" value="1"/>
</dbReference>
<organism evidence="2 3">
    <name type="scientific">Lophiostoma macrostomum CBS 122681</name>
    <dbReference type="NCBI Taxonomy" id="1314788"/>
    <lineage>
        <taxon>Eukaryota</taxon>
        <taxon>Fungi</taxon>
        <taxon>Dikarya</taxon>
        <taxon>Ascomycota</taxon>
        <taxon>Pezizomycotina</taxon>
        <taxon>Dothideomycetes</taxon>
        <taxon>Pleosporomycetidae</taxon>
        <taxon>Pleosporales</taxon>
        <taxon>Lophiostomataceae</taxon>
        <taxon>Lophiostoma</taxon>
    </lineage>
</organism>
<dbReference type="EMBL" id="MU004289">
    <property type="protein sequence ID" value="KAF2662684.1"/>
    <property type="molecule type" value="Genomic_DNA"/>
</dbReference>
<gene>
    <name evidence="2" type="ORF">K491DRAFT_700410</name>
</gene>
<keyword evidence="3" id="KW-1185">Reference proteome</keyword>
<dbReference type="PANTHER" id="PTHR14614">
    <property type="entry name" value="HEPATOCELLULAR CARCINOMA-ASSOCIATED ANTIGEN"/>
    <property type="match status" value="1"/>
</dbReference>
<dbReference type="GO" id="GO:0008757">
    <property type="term" value="F:S-adenosylmethionine-dependent methyltransferase activity"/>
    <property type="evidence" value="ECO:0007669"/>
    <property type="project" value="UniProtKB-ARBA"/>
</dbReference>
<dbReference type="AlphaFoldDB" id="A0A6A6TVM8"/>
<reference evidence="2" key="1">
    <citation type="journal article" date="2020" name="Stud. Mycol.">
        <title>101 Dothideomycetes genomes: a test case for predicting lifestyles and emergence of pathogens.</title>
        <authorList>
            <person name="Haridas S."/>
            <person name="Albert R."/>
            <person name="Binder M."/>
            <person name="Bloem J."/>
            <person name="Labutti K."/>
            <person name="Salamov A."/>
            <person name="Andreopoulos B."/>
            <person name="Baker S."/>
            <person name="Barry K."/>
            <person name="Bills G."/>
            <person name="Bluhm B."/>
            <person name="Cannon C."/>
            <person name="Castanera R."/>
            <person name="Culley D."/>
            <person name="Daum C."/>
            <person name="Ezra D."/>
            <person name="Gonzalez J."/>
            <person name="Henrissat B."/>
            <person name="Kuo A."/>
            <person name="Liang C."/>
            <person name="Lipzen A."/>
            <person name="Lutzoni F."/>
            <person name="Magnuson J."/>
            <person name="Mondo S."/>
            <person name="Nolan M."/>
            <person name="Ohm R."/>
            <person name="Pangilinan J."/>
            <person name="Park H.-J."/>
            <person name="Ramirez L."/>
            <person name="Alfaro M."/>
            <person name="Sun H."/>
            <person name="Tritt A."/>
            <person name="Yoshinaga Y."/>
            <person name="Zwiers L.-H."/>
            <person name="Turgeon B."/>
            <person name="Goodwin S."/>
            <person name="Spatafora J."/>
            <person name="Crous P."/>
            <person name="Grigoriev I."/>
        </authorList>
    </citation>
    <scope>NUCLEOTIDE SEQUENCE</scope>
    <source>
        <strain evidence="2">CBS 122681</strain>
    </source>
</reference>
<evidence type="ECO:0008006" key="4">
    <source>
        <dbReference type="Google" id="ProtNLM"/>
    </source>
</evidence>
<sequence>MEDRLTRLLGDPIADAEDEAFVVFSQSIPSQALGIIDSKTSTVEVCVSGRDLTIHQSPGLLTSDRKSGTTGAVIWRVTPLFAEWLSPTNFLFRHDFLSSHSTVVELGAGVSGVVALTLGPLVRRYLATDQQYVLKLLKQNIAENTPVTSTKTGRTKHHKNREQHGGDHSSIQTLELDWELDSVQSLSTVDLVLACDTIYNESLIEPFNSTCAEICRLRSESQQEGRTICLVAQQLRSSDVFEMWLKSFQKQFKTWRIPNELLTESLRENTGFIIYMGILR</sequence>
<dbReference type="InterPro" id="IPR019410">
    <property type="entry name" value="Methyltransf_16"/>
</dbReference>
<dbReference type="PANTHER" id="PTHR14614:SF109">
    <property type="entry name" value="RIBOSOMAL LYSINE N-METHYLTRANSFERASE 5"/>
    <property type="match status" value="1"/>
</dbReference>
<dbReference type="GO" id="GO:0032991">
    <property type="term" value="C:protein-containing complex"/>
    <property type="evidence" value="ECO:0007669"/>
    <property type="project" value="TreeGrafter"/>
</dbReference>
<protein>
    <recommendedName>
        <fullName evidence="4">Diaminohydroxyphosphoribosylamino-pyrimidine deaminase</fullName>
    </recommendedName>
</protein>
<dbReference type="Pfam" id="PF10294">
    <property type="entry name" value="Methyltransf_16"/>
    <property type="match status" value="1"/>
</dbReference>
<dbReference type="GO" id="GO:0005829">
    <property type="term" value="C:cytosol"/>
    <property type="evidence" value="ECO:0007669"/>
    <property type="project" value="TreeGrafter"/>
</dbReference>
<proteinExistence type="predicted"/>
<name>A0A6A6TVM8_9PLEO</name>
<dbReference type="OrthoDB" id="2529286at2759"/>
<accession>A0A6A6TVM8</accession>
<dbReference type="Proteomes" id="UP000799324">
    <property type="component" value="Unassembled WGS sequence"/>
</dbReference>